<dbReference type="InterPro" id="IPR027417">
    <property type="entry name" value="P-loop_NTPase"/>
</dbReference>
<dbReference type="AlphaFoldDB" id="A0A5N6QAM2"/>
<dbReference type="InterPro" id="IPR050896">
    <property type="entry name" value="Mito_lipid_metab_GTPase"/>
</dbReference>
<dbReference type="GO" id="GO:0005739">
    <property type="term" value="C:mitochondrion"/>
    <property type="evidence" value="ECO:0007669"/>
    <property type="project" value="TreeGrafter"/>
</dbReference>
<dbReference type="PANTHER" id="PTHR46434:SF1">
    <property type="entry name" value="GENETIC INTERACTOR OF PROHIBITINS 3, MITOCHONDRIAL"/>
    <property type="match status" value="1"/>
</dbReference>
<reference evidence="1 2" key="1">
    <citation type="submission" date="2019-06" db="EMBL/GenBank/DDBJ databases">
        <title>A chromosomal-level reference genome of Carpinus fangiana (Coryloideae, Betulaceae).</title>
        <authorList>
            <person name="Yang X."/>
            <person name="Wang Z."/>
            <person name="Zhang L."/>
            <person name="Hao G."/>
            <person name="Liu J."/>
            <person name="Yang Y."/>
        </authorList>
    </citation>
    <scope>NUCLEOTIDE SEQUENCE [LARGE SCALE GENOMIC DNA]</scope>
    <source>
        <strain evidence="1">Cfa_2016G</strain>
        <tissue evidence="1">Leaf</tissue>
    </source>
</reference>
<dbReference type="SUPFAM" id="SSF52540">
    <property type="entry name" value="P-loop containing nucleoside triphosphate hydrolases"/>
    <property type="match status" value="1"/>
</dbReference>
<accession>A0A5N6QAM2</accession>
<dbReference type="Proteomes" id="UP000327013">
    <property type="component" value="Chromosome 1"/>
</dbReference>
<gene>
    <name evidence="1" type="ORF">FH972_000964</name>
</gene>
<dbReference type="OrthoDB" id="1696305at2759"/>
<dbReference type="Gene3D" id="3.40.50.300">
    <property type="entry name" value="P-loop containing nucleotide triphosphate hydrolases"/>
    <property type="match status" value="1"/>
</dbReference>
<proteinExistence type="predicted"/>
<organism evidence="1 2">
    <name type="scientific">Carpinus fangiana</name>
    <dbReference type="NCBI Taxonomy" id="176857"/>
    <lineage>
        <taxon>Eukaryota</taxon>
        <taxon>Viridiplantae</taxon>
        <taxon>Streptophyta</taxon>
        <taxon>Embryophyta</taxon>
        <taxon>Tracheophyta</taxon>
        <taxon>Spermatophyta</taxon>
        <taxon>Magnoliopsida</taxon>
        <taxon>eudicotyledons</taxon>
        <taxon>Gunneridae</taxon>
        <taxon>Pentapetalae</taxon>
        <taxon>rosids</taxon>
        <taxon>fabids</taxon>
        <taxon>Fagales</taxon>
        <taxon>Betulaceae</taxon>
        <taxon>Carpinus</taxon>
    </lineage>
</organism>
<name>A0A5N6QAM2_9ROSI</name>
<protein>
    <submittedName>
        <fullName evidence="1">Uncharacterized protein</fullName>
    </submittedName>
</protein>
<sequence length="285" mass="31327">MAQDPNPGITIESTGSNQKVNINLNEAEARDERDNWDFLAFFVMVFLSGGAPLELRFGAGRDSGLTQPWVKSSNRHDVEKPVECMRCHSLRHYGKVKDPTMENLLPDFDFDYTIGWRLASTGGTRSVVLMVVDSADFDGSFPRKVAKLVLVTIEENHKAWKEGKPANLPRMVLVVTKIDLLLSTVEPVSLERWVKRRARAGGAGKNNITSFHFVSAMKDWGLKNLVDDVVGLAGLRGCVWAIGAQNAGKSYPSSNCRGIRPPLMPLPGLPMVPATSTRPATISKP</sequence>
<evidence type="ECO:0000313" key="2">
    <source>
        <dbReference type="Proteomes" id="UP000327013"/>
    </source>
</evidence>
<dbReference type="EMBL" id="CM017321">
    <property type="protein sequence ID" value="KAE7996225.1"/>
    <property type="molecule type" value="Genomic_DNA"/>
</dbReference>
<evidence type="ECO:0000313" key="1">
    <source>
        <dbReference type="EMBL" id="KAE7996225.1"/>
    </source>
</evidence>
<dbReference type="PANTHER" id="PTHR46434">
    <property type="entry name" value="GENETIC INTERACTOR OF PROHIBITINS 3, MITOCHONDRIAL"/>
    <property type="match status" value="1"/>
</dbReference>
<keyword evidence="2" id="KW-1185">Reference proteome</keyword>